<dbReference type="RefSeq" id="WP_103958973.1">
    <property type="nucleotide sequence ID" value="NZ_FNVT01000008.1"/>
</dbReference>
<dbReference type="Pfam" id="PF00701">
    <property type="entry name" value="DHDPS"/>
    <property type="match status" value="1"/>
</dbReference>
<keyword evidence="3" id="KW-0704">Schiff base</keyword>
<dbReference type="AlphaFoldDB" id="A0A1H6E994"/>
<dbReference type="CDD" id="cd00408">
    <property type="entry name" value="DHDPS-like"/>
    <property type="match status" value="1"/>
</dbReference>
<evidence type="ECO:0000256" key="6">
    <source>
        <dbReference type="PIRSR" id="PIRSR001365-2"/>
    </source>
</evidence>
<dbReference type="PROSITE" id="PS00666">
    <property type="entry name" value="DHDPS_2"/>
    <property type="match status" value="1"/>
</dbReference>
<dbReference type="PRINTS" id="PR00146">
    <property type="entry name" value="DHPICSNTHASE"/>
</dbReference>
<accession>A0A1H6E994</accession>
<evidence type="ECO:0000256" key="3">
    <source>
        <dbReference type="ARBA" id="ARBA00023270"/>
    </source>
</evidence>
<feature type="binding site" evidence="6">
    <location>
        <position position="222"/>
    </location>
    <ligand>
        <name>pyruvate</name>
        <dbReference type="ChEBI" id="CHEBI:15361"/>
    </ligand>
</feature>
<dbReference type="SUPFAM" id="SSF51569">
    <property type="entry name" value="Aldolase"/>
    <property type="match status" value="1"/>
</dbReference>
<dbReference type="Gene3D" id="3.20.20.70">
    <property type="entry name" value="Aldolase class I"/>
    <property type="match status" value="1"/>
</dbReference>
<dbReference type="SMART" id="SM01130">
    <property type="entry name" value="DHDPS"/>
    <property type="match status" value="1"/>
</dbReference>
<evidence type="ECO:0000256" key="4">
    <source>
        <dbReference type="PIRNR" id="PIRNR001365"/>
    </source>
</evidence>
<dbReference type="Proteomes" id="UP000236732">
    <property type="component" value="Unassembled WGS sequence"/>
</dbReference>
<dbReference type="PANTHER" id="PTHR12128:SF66">
    <property type="entry name" value="4-HYDROXY-2-OXOGLUTARATE ALDOLASE, MITOCHONDRIAL"/>
    <property type="match status" value="1"/>
</dbReference>
<reference evidence="7 8" key="1">
    <citation type="submission" date="2016-10" db="EMBL/GenBank/DDBJ databases">
        <authorList>
            <person name="de Groot N.N."/>
        </authorList>
    </citation>
    <scope>NUCLEOTIDE SEQUENCE [LARGE SCALE GENOMIC DNA]</scope>
    <source>
        <strain evidence="7 8">CGMCC 4.7037</strain>
    </source>
</reference>
<proteinExistence type="inferred from homology"/>
<dbReference type="InterPro" id="IPR013785">
    <property type="entry name" value="Aldolase_TIM"/>
</dbReference>
<evidence type="ECO:0000256" key="1">
    <source>
        <dbReference type="ARBA" id="ARBA00007592"/>
    </source>
</evidence>
<feature type="active site" description="Proton donor/acceptor" evidence="5">
    <location>
        <position position="152"/>
    </location>
</feature>
<dbReference type="InterPro" id="IPR020625">
    <property type="entry name" value="Schiff_base-form_aldolases_AS"/>
</dbReference>
<dbReference type="GO" id="GO:0044281">
    <property type="term" value="P:small molecule metabolic process"/>
    <property type="evidence" value="ECO:0007669"/>
    <property type="project" value="UniProtKB-ARBA"/>
</dbReference>
<keyword evidence="8" id="KW-1185">Reference proteome</keyword>
<feature type="active site" description="Schiff-base intermediate with substrate" evidence="5">
    <location>
        <position position="180"/>
    </location>
</feature>
<organism evidence="7 8">
    <name type="scientific">Nonomuraea solani</name>
    <dbReference type="NCBI Taxonomy" id="1144553"/>
    <lineage>
        <taxon>Bacteria</taxon>
        <taxon>Bacillati</taxon>
        <taxon>Actinomycetota</taxon>
        <taxon>Actinomycetes</taxon>
        <taxon>Streptosporangiales</taxon>
        <taxon>Streptosporangiaceae</taxon>
        <taxon>Nonomuraea</taxon>
    </lineage>
</organism>
<dbReference type="PANTHER" id="PTHR12128">
    <property type="entry name" value="DIHYDRODIPICOLINATE SYNTHASE"/>
    <property type="match status" value="1"/>
</dbReference>
<sequence>MTTSNVAESATTSNVAESAMLSGVIPPVCTPMTPDYEVDTASMTRLVDHLIDGGVDALFVLGSSSEVAYLTDAQRRTVLDTVVGHVGGQVPVLAGVIDMTTPRVLEHARVAVEAGVSGLVATAPFYTRTHPGEIRTHFRTLAARAGLPVYAYDLPVSVHTKLSADLLLGLAAEGALAGVKDSSGDDGGLRQVILGREAPFSVLTGSEVTVDSALWMGADGVVPGLGNVDPQGYVELYRCAARGDWEAARAEQERLVRLFEIVHVGGTRMGGSSSGLGAFKAALHLRGVIDCPITALPQTPLNDDEVGRIGKLLATAGLL</sequence>
<protein>
    <submittedName>
        <fullName evidence="7">4-hydroxy-tetrahydrodipicolinate synthase</fullName>
    </submittedName>
</protein>
<evidence type="ECO:0000256" key="5">
    <source>
        <dbReference type="PIRSR" id="PIRSR001365-1"/>
    </source>
</evidence>
<evidence type="ECO:0000256" key="2">
    <source>
        <dbReference type="ARBA" id="ARBA00023239"/>
    </source>
</evidence>
<evidence type="ECO:0000313" key="7">
    <source>
        <dbReference type="EMBL" id="SEG93506.1"/>
    </source>
</evidence>
<dbReference type="GO" id="GO:0008840">
    <property type="term" value="F:4-hydroxy-tetrahydrodipicolinate synthase activity"/>
    <property type="evidence" value="ECO:0007669"/>
    <property type="project" value="TreeGrafter"/>
</dbReference>
<dbReference type="OrthoDB" id="3175637at2"/>
<dbReference type="PIRSF" id="PIRSF001365">
    <property type="entry name" value="DHDPS"/>
    <property type="match status" value="1"/>
</dbReference>
<comment type="similarity">
    <text evidence="1 4">Belongs to the DapA family.</text>
</comment>
<dbReference type="EMBL" id="FNVT01000008">
    <property type="protein sequence ID" value="SEG93506.1"/>
    <property type="molecule type" value="Genomic_DNA"/>
</dbReference>
<evidence type="ECO:0000313" key="8">
    <source>
        <dbReference type="Proteomes" id="UP000236732"/>
    </source>
</evidence>
<name>A0A1H6E994_9ACTN</name>
<dbReference type="InterPro" id="IPR002220">
    <property type="entry name" value="DapA-like"/>
</dbReference>
<gene>
    <name evidence="7" type="ORF">SAMN05444920_108136</name>
</gene>
<keyword evidence="2 4" id="KW-0456">Lyase</keyword>